<feature type="domain" description="Cysteine-rich" evidence="1">
    <location>
        <begin position="138"/>
        <end position="222"/>
    </location>
</feature>
<comment type="caution">
    <text evidence="2">The sequence shown here is derived from an EMBL/GenBank/DDBJ whole genome shotgun (WGS) entry which is preliminary data.</text>
</comment>
<dbReference type="PANTHER" id="PTHR30296:SF0">
    <property type="entry name" value="LACTATE UTILIZATION PROTEIN A"/>
    <property type="match status" value="1"/>
</dbReference>
<organism evidence="2 3">
    <name type="scientific">Pontibacter toksunensis</name>
    <dbReference type="NCBI Taxonomy" id="1332631"/>
    <lineage>
        <taxon>Bacteria</taxon>
        <taxon>Pseudomonadati</taxon>
        <taxon>Bacteroidota</taxon>
        <taxon>Cytophagia</taxon>
        <taxon>Cytophagales</taxon>
        <taxon>Hymenobacteraceae</taxon>
        <taxon>Pontibacter</taxon>
    </lineage>
</organism>
<evidence type="ECO:0000313" key="3">
    <source>
        <dbReference type="Proteomes" id="UP001597641"/>
    </source>
</evidence>
<reference evidence="3" key="1">
    <citation type="journal article" date="2019" name="Int. J. Syst. Evol. Microbiol.">
        <title>The Global Catalogue of Microorganisms (GCM) 10K type strain sequencing project: providing services to taxonomists for standard genome sequencing and annotation.</title>
        <authorList>
            <consortium name="The Broad Institute Genomics Platform"/>
            <consortium name="The Broad Institute Genome Sequencing Center for Infectious Disease"/>
            <person name="Wu L."/>
            <person name="Ma J."/>
        </authorList>
    </citation>
    <scope>NUCLEOTIDE SEQUENCE [LARGE SCALE GENOMIC DNA]</scope>
    <source>
        <strain evidence="3">KCTC 23984</strain>
    </source>
</reference>
<evidence type="ECO:0000313" key="2">
    <source>
        <dbReference type="EMBL" id="MFD2999414.1"/>
    </source>
</evidence>
<dbReference type="InterPro" id="IPR004017">
    <property type="entry name" value="Cys_rich_dom"/>
</dbReference>
<proteinExistence type="predicted"/>
<dbReference type="PANTHER" id="PTHR30296">
    <property type="entry name" value="UNCHARACTERIZED PROTEIN YKGE"/>
    <property type="match status" value="1"/>
</dbReference>
<protein>
    <submittedName>
        <fullName evidence="2">(Fe-S)-binding protein</fullName>
    </submittedName>
</protein>
<dbReference type="Pfam" id="PF02754">
    <property type="entry name" value="CCG"/>
    <property type="match status" value="2"/>
</dbReference>
<sequence>MARRIIVDIFIPCFVDQLFPETGMNMVKVLEKVGCEVTYNTNQTCCGQPAFNAGFFDEAREVANKFLDDFSNDTSHYIVAPSASCVGMVRNAYQDIFVKSSKLVKYRAMQKKVYELTEFLTDVLGVTDIPGAALQGRYTYHDSCSALRECGIKEGPRALLSKVQGLELVEMEDVETCCGFGGSFAVKFEAISTAMAEQKVENAIATGADYIVSTDSSCLMHLEAYIQKQNKPIKTMHIADVLASGW</sequence>
<dbReference type="EMBL" id="JBHUOX010000002">
    <property type="protein sequence ID" value="MFD2999414.1"/>
    <property type="molecule type" value="Genomic_DNA"/>
</dbReference>
<keyword evidence="3" id="KW-1185">Reference proteome</keyword>
<dbReference type="RefSeq" id="WP_377480985.1">
    <property type="nucleotide sequence ID" value="NZ_JBHUOX010000002.1"/>
</dbReference>
<accession>A0ABW6BNJ2</accession>
<evidence type="ECO:0000259" key="1">
    <source>
        <dbReference type="Pfam" id="PF02754"/>
    </source>
</evidence>
<name>A0ABW6BNJ2_9BACT</name>
<feature type="domain" description="Cysteine-rich" evidence="1">
    <location>
        <begin position="7"/>
        <end position="89"/>
    </location>
</feature>
<dbReference type="Proteomes" id="UP001597641">
    <property type="component" value="Unassembled WGS sequence"/>
</dbReference>
<gene>
    <name evidence="2" type="ORF">ACFS7Z_03495</name>
</gene>